<accession>A0A9W6XIB2</accession>
<dbReference type="Pfam" id="PF00211">
    <property type="entry name" value="Guanylate_cyc"/>
    <property type="match status" value="1"/>
</dbReference>
<keyword evidence="4" id="KW-1185">Reference proteome</keyword>
<sequence>MYTSKHTCNRSRGTSSLDVYVAAKGTASSSKSAFHGWRWWFIPPAPKTLCVPTPIGAWRAPTASSHDLILQKPWRLPRYTSVQPAGIICIMIWTPVAMASVASSCVAAALIAYKLYRDWDFRVSSVRCLFLTFFVYLWLYTLGRLGYYVWVVTLPTAQFYDSVNATPLTPEQLDKLGIYITLDIAASAKAGVTAVLCFCDVMHFAAAFWVLPLTYELSEIAAKSMDRGIAKEKAKIRFFMLSGHSLIVAFLVTEIVLTMIHGGYSLATYRLVMCIYIMQIITIVYMVALLFFLRRNGRDIEPVDGHFEASPVYLRLKRTMMVYAIMAFQFEVTSLCVYATDVIRDNVVLRYIGVSQVIYNGTGLALALLTGCSLPCVLRATHWILPHDVESELMLAMENSSLARATVSEVELAPLQDPVFVVTDIESSSALWAVGDGRIMQRATQIHDDILRKTLSSYRGYEITTAGDSFQLAFHTVREAVMYCLDVQMQLLTTSWPKELHALVPATRKIRSGTRLIFRGLRVRMGVHDADSTDGSLVLNTHAVTGKMTYTGASMEIANEICDLGEGGQILVTKRVAQWLDENKWLFTPHPFVIHPLCDHAIPHVKAHLELYQVLPEHVAKRRKLFDTLDAAADNYPDMCSTASEATLQCSPQNEQSTSPRLTLFRKLSFSL</sequence>
<dbReference type="InterPro" id="IPR050697">
    <property type="entry name" value="Adenylyl/Guanylyl_Cyclase_3/4"/>
</dbReference>
<feature type="transmembrane region" description="Helical" evidence="1">
    <location>
        <begin position="85"/>
        <end position="116"/>
    </location>
</feature>
<gene>
    <name evidence="3" type="ORF">Pfra01_001146100</name>
</gene>
<feature type="domain" description="Guanylate cyclase" evidence="2">
    <location>
        <begin position="419"/>
        <end position="562"/>
    </location>
</feature>
<evidence type="ECO:0000256" key="1">
    <source>
        <dbReference type="SAM" id="Phobius"/>
    </source>
</evidence>
<dbReference type="InterPro" id="IPR029787">
    <property type="entry name" value="Nucleotide_cyclase"/>
</dbReference>
<dbReference type="Gene3D" id="3.30.70.1230">
    <property type="entry name" value="Nucleotide cyclase"/>
    <property type="match status" value="1"/>
</dbReference>
<dbReference type="SUPFAM" id="SSF55073">
    <property type="entry name" value="Nucleotide cyclase"/>
    <property type="match status" value="1"/>
</dbReference>
<keyword evidence="1" id="KW-0472">Membrane</keyword>
<protein>
    <submittedName>
        <fullName evidence="3">Unnamed protein product</fullName>
    </submittedName>
</protein>
<feature type="transmembrane region" description="Helical" evidence="1">
    <location>
        <begin position="236"/>
        <end position="257"/>
    </location>
</feature>
<reference evidence="3" key="1">
    <citation type="submission" date="2023-04" db="EMBL/GenBank/DDBJ databases">
        <title>Phytophthora fragariaefolia NBRC 109709.</title>
        <authorList>
            <person name="Ichikawa N."/>
            <person name="Sato H."/>
            <person name="Tonouchi N."/>
        </authorList>
    </citation>
    <scope>NUCLEOTIDE SEQUENCE</scope>
    <source>
        <strain evidence="3">NBRC 109709</strain>
    </source>
</reference>
<feature type="transmembrane region" description="Helical" evidence="1">
    <location>
        <begin position="128"/>
        <end position="150"/>
    </location>
</feature>
<evidence type="ECO:0000313" key="4">
    <source>
        <dbReference type="Proteomes" id="UP001165121"/>
    </source>
</evidence>
<dbReference type="Proteomes" id="UP001165121">
    <property type="component" value="Unassembled WGS sequence"/>
</dbReference>
<dbReference type="PANTHER" id="PTHR43081:SF1">
    <property type="entry name" value="ADENYLATE CYCLASE, TERMINAL-DIFFERENTIATION SPECIFIC"/>
    <property type="match status" value="1"/>
</dbReference>
<organism evidence="3 4">
    <name type="scientific">Phytophthora fragariaefolia</name>
    <dbReference type="NCBI Taxonomy" id="1490495"/>
    <lineage>
        <taxon>Eukaryota</taxon>
        <taxon>Sar</taxon>
        <taxon>Stramenopiles</taxon>
        <taxon>Oomycota</taxon>
        <taxon>Peronosporomycetes</taxon>
        <taxon>Peronosporales</taxon>
        <taxon>Peronosporaceae</taxon>
        <taxon>Phytophthora</taxon>
    </lineage>
</organism>
<dbReference type="AlphaFoldDB" id="A0A9W6XIB2"/>
<dbReference type="EMBL" id="BSXT01001129">
    <property type="protein sequence ID" value="GMF39036.1"/>
    <property type="molecule type" value="Genomic_DNA"/>
</dbReference>
<dbReference type="GO" id="GO:0035556">
    <property type="term" value="P:intracellular signal transduction"/>
    <property type="evidence" value="ECO:0007669"/>
    <property type="project" value="InterPro"/>
</dbReference>
<dbReference type="GO" id="GO:0009190">
    <property type="term" value="P:cyclic nucleotide biosynthetic process"/>
    <property type="evidence" value="ECO:0007669"/>
    <property type="project" value="InterPro"/>
</dbReference>
<keyword evidence="1" id="KW-0812">Transmembrane</keyword>
<name>A0A9W6XIB2_9STRA</name>
<evidence type="ECO:0000259" key="2">
    <source>
        <dbReference type="PROSITE" id="PS50125"/>
    </source>
</evidence>
<dbReference type="OrthoDB" id="2021138at2759"/>
<evidence type="ECO:0000313" key="3">
    <source>
        <dbReference type="EMBL" id="GMF39036.1"/>
    </source>
</evidence>
<dbReference type="PROSITE" id="PS50125">
    <property type="entry name" value="GUANYLATE_CYCLASE_2"/>
    <property type="match status" value="1"/>
</dbReference>
<comment type="caution">
    <text evidence="3">The sequence shown here is derived from an EMBL/GenBank/DDBJ whole genome shotgun (WGS) entry which is preliminary data.</text>
</comment>
<dbReference type="SMART" id="SM00044">
    <property type="entry name" value="CYCc"/>
    <property type="match status" value="1"/>
</dbReference>
<dbReference type="PANTHER" id="PTHR43081">
    <property type="entry name" value="ADENYLATE CYCLASE, TERMINAL-DIFFERENTIATION SPECIFIC-RELATED"/>
    <property type="match status" value="1"/>
</dbReference>
<keyword evidence="1" id="KW-1133">Transmembrane helix</keyword>
<dbReference type="InterPro" id="IPR001054">
    <property type="entry name" value="A/G_cyclase"/>
</dbReference>
<proteinExistence type="predicted"/>
<feature type="transmembrane region" description="Helical" evidence="1">
    <location>
        <begin position="269"/>
        <end position="293"/>
    </location>
</feature>